<dbReference type="InterPro" id="IPR000182">
    <property type="entry name" value="GNAT_dom"/>
</dbReference>
<dbReference type="CDD" id="cd04301">
    <property type="entry name" value="NAT_SF"/>
    <property type="match status" value="1"/>
</dbReference>
<dbReference type="Pfam" id="PF00583">
    <property type="entry name" value="Acetyltransf_1"/>
    <property type="match status" value="1"/>
</dbReference>
<gene>
    <name evidence="2" type="ORF">H1P_250022</name>
</gene>
<dbReference type="RefSeq" id="WP_144864870.1">
    <property type="nucleotide sequence ID" value="NZ_LR213785.1"/>
</dbReference>
<evidence type="ECO:0000313" key="3">
    <source>
        <dbReference type="Proteomes" id="UP000320055"/>
    </source>
</evidence>
<dbReference type="SUPFAM" id="SSF55729">
    <property type="entry name" value="Acyl-CoA N-acyltransferases (Nat)"/>
    <property type="match status" value="1"/>
</dbReference>
<protein>
    <submittedName>
        <fullName evidence="2">GNAT family N-acetyltransferase</fullName>
    </submittedName>
</protein>
<accession>A0A563VRZ8</accession>
<dbReference type="Gene3D" id="3.40.630.30">
    <property type="match status" value="1"/>
</dbReference>
<organism evidence="2 3">
    <name type="scientific">Hyella patelloides LEGE 07179</name>
    <dbReference type="NCBI Taxonomy" id="945734"/>
    <lineage>
        <taxon>Bacteria</taxon>
        <taxon>Bacillati</taxon>
        <taxon>Cyanobacteriota</taxon>
        <taxon>Cyanophyceae</taxon>
        <taxon>Pleurocapsales</taxon>
        <taxon>Hyellaceae</taxon>
        <taxon>Hyella</taxon>
    </lineage>
</organism>
<keyword evidence="3" id="KW-1185">Reference proteome</keyword>
<dbReference type="GO" id="GO:0016747">
    <property type="term" value="F:acyltransferase activity, transferring groups other than amino-acyl groups"/>
    <property type="evidence" value="ECO:0007669"/>
    <property type="project" value="InterPro"/>
</dbReference>
<evidence type="ECO:0000259" key="1">
    <source>
        <dbReference type="PROSITE" id="PS51186"/>
    </source>
</evidence>
<name>A0A563VRZ8_9CYAN</name>
<dbReference type="OrthoDB" id="9127144at2"/>
<dbReference type="AlphaFoldDB" id="A0A563VRZ8"/>
<proteinExistence type="predicted"/>
<dbReference type="InterPro" id="IPR016181">
    <property type="entry name" value="Acyl_CoA_acyltransferase"/>
</dbReference>
<sequence>MAKVHLRKVTRENFRECLSVQVAESQKDWVATTTQSLAEAYVDRNLFPLAIYDATVCGYEQPEAPMIGFAMYEIAAGVGFIMRLTIDRKYQKQGYGRATIIELIRRLKLYPDVEIIATSYRKENKIAAKLYQSLGFRRWNISYAVSHPTEVYIKLEE</sequence>
<dbReference type="Proteomes" id="UP000320055">
    <property type="component" value="Unassembled WGS sequence"/>
</dbReference>
<feature type="domain" description="N-acetyltransferase" evidence="1">
    <location>
        <begin position="4"/>
        <end position="157"/>
    </location>
</feature>
<evidence type="ECO:0000313" key="2">
    <source>
        <dbReference type="EMBL" id="VEP14230.1"/>
    </source>
</evidence>
<dbReference type="EMBL" id="CAACVJ010000168">
    <property type="protein sequence ID" value="VEP14230.1"/>
    <property type="molecule type" value="Genomic_DNA"/>
</dbReference>
<reference evidence="2 3" key="1">
    <citation type="submission" date="2019-01" db="EMBL/GenBank/DDBJ databases">
        <authorList>
            <person name="Brito A."/>
        </authorList>
    </citation>
    <scope>NUCLEOTIDE SEQUENCE [LARGE SCALE GENOMIC DNA]</scope>
    <source>
        <strain evidence="2">1</strain>
    </source>
</reference>
<keyword evidence="2" id="KW-0808">Transferase</keyword>
<dbReference type="PROSITE" id="PS51186">
    <property type="entry name" value="GNAT"/>
    <property type="match status" value="1"/>
</dbReference>